<organism evidence="2 3">
    <name type="scientific">Orchesella dallaii</name>
    <dbReference type="NCBI Taxonomy" id="48710"/>
    <lineage>
        <taxon>Eukaryota</taxon>
        <taxon>Metazoa</taxon>
        <taxon>Ecdysozoa</taxon>
        <taxon>Arthropoda</taxon>
        <taxon>Hexapoda</taxon>
        <taxon>Collembola</taxon>
        <taxon>Entomobryomorpha</taxon>
        <taxon>Entomobryoidea</taxon>
        <taxon>Orchesellidae</taxon>
        <taxon>Orchesellinae</taxon>
        <taxon>Orchesella</taxon>
    </lineage>
</organism>
<comment type="caution">
    <text evidence="2">The sequence shown here is derived from an EMBL/GenBank/DDBJ whole genome shotgun (WGS) entry which is preliminary data.</text>
</comment>
<feature type="transmembrane region" description="Helical" evidence="1">
    <location>
        <begin position="203"/>
        <end position="229"/>
    </location>
</feature>
<feature type="transmembrane region" description="Helical" evidence="1">
    <location>
        <begin position="12"/>
        <end position="35"/>
    </location>
</feature>
<gene>
    <name evidence="2" type="ORF">ODALV1_LOCUS19762</name>
</gene>
<evidence type="ECO:0000313" key="3">
    <source>
        <dbReference type="Proteomes" id="UP001642540"/>
    </source>
</evidence>
<keyword evidence="1" id="KW-0812">Transmembrane</keyword>
<sequence length="272" mass="30177">MISPCGGCDPHLAAAILCYFSFFLGSSSFFLYWYWLSSYRQEQKKEPLVKSETCHNTNCENCYCASTSTSCGAGDIAHRLGVDNPIMLGFESEGCPAILGDISDLEPLDDGGVGGGMDVTDSLASTSPLADNDDDILSRVVRTEEEDQEDEKPCPVSNNPYLPGNSMTHNVLWGLQGMLVNFVEAILAAIFYTGIFENNLVTTLTWCVGFSINFLLGNVMHTLLLVYCTNRKKLKELRIRWALELLFNTVKDLYFLWVGLALLDFNVKQSTK</sequence>
<accession>A0ABP1R7V9</accession>
<keyword evidence="3" id="KW-1185">Reference proteome</keyword>
<keyword evidence="1" id="KW-1133">Transmembrane helix</keyword>
<name>A0ABP1R7V9_9HEXA</name>
<evidence type="ECO:0000256" key="1">
    <source>
        <dbReference type="SAM" id="Phobius"/>
    </source>
</evidence>
<dbReference type="EMBL" id="CAXLJM020000068">
    <property type="protein sequence ID" value="CAL8122352.1"/>
    <property type="molecule type" value="Genomic_DNA"/>
</dbReference>
<feature type="transmembrane region" description="Helical" evidence="1">
    <location>
        <begin position="171"/>
        <end position="191"/>
    </location>
</feature>
<reference evidence="2 3" key="1">
    <citation type="submission" date="2024-08" db="EMBL/GenBank/DDBJ databases">
        <authorList>
            <person name="Cucini C."/>
            <person name="Frati F."/>
        </authorList>
    </citation>
    <scope>NUCLEOTIDE SEQUENCE [LARGE SCALE GENOMIC DNA]</scope>
</reference>
<proteinExistence type="predicted"/>
<evidence type="ECO:0000313" key="2">
    <source>
        <dbReference type="EMBL" id="CAL8122352.1"/>
    </source>
</evidence>
<feature type="transmembrane region" description="Helical" evidence="1">
    <location>
        <begin position="241"/>
        <end position="263"/>
    </location>
</feature>
<dbReference type="Proteomes" id="UP001642540">
    <property type="component" value="Unassembled WGS sequence"/>
</dbReference>
<keyword evidence="1" id="KW-0472">Membrane</keyword>
<protein>
    <submittedName>
        <fullName evidence="2">Uncharacterized protein</fullName>
    </submittedName>
</protein>